<feature type="domain" description="RNA polymerase sigma-70 region 2" evidence="5">
    <location>
        <begin position="27"/>
        <end position="93"/>
    </location>
</feature>
<evidence type="ECO:0000259" key="6">
    <source>
        <dbReference type="Pfam" id="PF08281"/>
    </source>
</evidence>
<name>A0A841JS13_9SPHI</name>
<comment type="caution">
    <text evidence="7">The sequence shown here is derived from an EMBL/GenBank/DDBJ whole genome shotgun (WGS) entry which is preliminary data.</text>
</comment>
<evidence type="ECO:0000313" key="7">
    <source>
        <dbReference type="EMBL" id="MBB6130641.1"/>
    </source>
</evidence>
<evidence type="ECO:0000313" key="8">
    <source>
        <dbReference type="Proteomes" id="UP000548326"/>
    </source>
</evidence>
<dbReference type="InterPro" id="IPR039425">
    <property type="entry name" value="RNA_pol_sigma-70-like"/>
</dbReference>
<dbReference type="Proteomes" id="UP000548326">
    <property type="component" value="Unassembled WGS sequence"/>
</dbReference>
<dbReference type="Gene3D" id="1.10.10.10">
    <property type="entry name" value="Winged helix-like DNA-binding domain superfamily/Winged helix DNA-binding domain"/>
    <property type="match status" value="1"/>
</dbReference>
<keyword evidence="4" id="KW-0804">Transcription</keyword>
<evidence type="ECO:0000256" key="4">
    <source>
        <dbReference type="ARBA" id="ARBA00023163"/>
    </source>
</evidence>
<dbReference type="InterPro" id="IPR007627">
    <property type="entry name" value="RNA_pol_sigma70_r2"/>
</dbReference>
<dbReference type="SUPFAM" id="SSF88659">
    <property type="entry name" value="Sigma3 and sigma4 domains of RNA polymerase sigma factors"/>
    <property type="match status" value="1"/>
</dbReference>
<dbReference type="Pfam" id="PF08281">
    <property type="entry name" value="Sigma70_r4_2"/>
    <property type="match status" value="1"/>
</dbReference>
<proteinExistence type="inferred from homology"/>
<dbReference type="EMBL" id="JACHCA010000016">
    <property type="protein sequence ID" value="MBB6130641.1"/>
    <property type="molecule type" value="Genomic_DNA"/>
</dbReference>
<reference evidence="7 8" key="1">
    <citation type="submission" date="2020-08" db="EMBL/GenBank/DDBJ databases">
        <title>Genomic Encyclopedia of Type Strains, Phase IV (KMG-V): Genome sequencing to study the core and pangenomes of soil and plant-associated prokaryotes.</title>
        <authorList>
            <person name="Whitman W."/>
        </authorList>
    </citation>
    <scope>NUCLEOTIDE SEQUENCE [LARGE SCALE GENOMIC DNA]</scope>
    <source>
        <strain evidence="7 8">MP601</strain>
    </source>
</reference>
<protein>
    <submittedName>
        <fullName evidence="7">RNA polymerase sigma-70 factor (ECF subfamily)</fullName>
    </submittedName>
</protein>
<dbReference type="InterPro" id="IPR013324">
    <property type="entry name" value="RNA_pol_sigma_r3/r4-like"/>
</dbReference>
<dbReference type="PANTHER" id="PTHR43133:SF46">
    <property type="entry name" value="RNA POLYMERASE SIGMA-70 FACTOR ECF SUBFAMILY"/>
    <property type="match status" value="1"/>
</dbReference>
<dbReference type="InterPro" id="IPR013249">
    <property type="entry name" value="RNA_pol_sigma70_r4_t2"/>
</dbReference>
<dbReference type="GO" id="GO:0016987">
    <property type="term" value="F:sigma factor activity"/>
    <property type="evidence" value="ECO:0007669"/>
    <property type="project" value="UniProtKB-KW"/>
</dbReference>
<evidence type="ECO:0000259" key="5">
    <source>
        <dbReference type="Pfam" id="PF04542"/>
    </source>
</evidence>
<dbReference type="GO" id="GO:0006352">
    <property type="term" value="P:DNA-templated transcription initiation"/>
    <property type="evidence" value="ECO:0007669"/>
    <property type="project" value="InterPro"/>
</dbReference>
<evidence type="ECO:0000256" key="1">
    <source>
        <dbReference type="ARBA" id="ARBA00010641"/>
    </source>
</evidence>
<dbReference type="RefSeq" id="WP_183589366.1">
    <property type="nucleotide sequence ID" value="NZ_JACHCA010000016.1"/>
</dbReference>
<feature type="domain" description="RNA polymerase sigma factor 70 region 4 type 2" evidence="6">
    <location>
        <begin position="125"/>
        <end position="174"/>
    </location>
</feature>
<dbReference type="AlphaFoldDB" id="A0A841JS13"/>
<dbReference type="InterPro" id="IPR036388">
    <property type="entry name" value="WH-like_DNA-bd_sf"/>
</dbReference>
<sequence>MSGYDGYTDRELLFLVKKSDRSAFTELYERHWDTIYAQAFKKLNEVDVAKDITQEVFIYLWTHRETNLIENLEAYLFSCVRNKIFRFLQQQSRFIGISDLVLEARAFCLEADALILEKELVKSYELLVKSMAPAQKQIYEMRFHDDLSTLEIAQQLNISRKTVQNQLTRALALLRSSLASIAIIIISHR</sequence>
<dbReference type="NCBIfam" id="TIGR02937">
    <property type="entry name" value="sigma70-ECF"/>
    <property type="match status" value="1"/>
</dbReference>
<comment type="similarity">
    <text evidence="1">Belongs to the sigma-70 factor family. ECF subfamily.</text>
</comment>
<accession>A0A841JS13</accession>
<dbReference type="SUPFAM" id="SSF88946">
    <property type="entry name" value="Sigma2 domain of RNA polymerase sigma factors"/>
    <property type="match status" value="1"/>
</dbReference>
<dbReference type="PANTHER" id="PTHR43133">
    <property type="entry name" value="RNA POLYMERASE ECF-TYPE SIGMA FACTO"/>
    <property type="match status" value="1"/>
</dbReference>
<dbReference type="GO" id="GO:0003677">
    <property type="term" value="F:DNA binding"/>
    <property type="evidence" value="ECO:0007669"/>
    <property type="project" value="InterPro"/>
</dbReference>
<keyword evidence="2" id="KW-0805">Transcription regulation</keyword>
<organism evidence="7 8">
    <name type="scientific">Mucilaginibacter lappiensis</name>
    <dbReference type="NCBI Taxonomy" id="354630"/>
    <lineage>
        <taxon>Bacteria</taxon>
        <taxon>Pseudomonadati</taxon>
        <taxon>Bacteroidota</taxon>
        <taxon>Sphingobacteriia</taxon>
        <taxon>Sphingobacteriales</taxon>
        <taxon>Sphingobacteriaceae</taxon>
        <taxon>Mucilaginibacter</taxon>
    </lineage>
</organism>
<dbReference type="Pfam" id="PF04542">
    <property type="entry name" value="Sigma70_r2"/>
    <property type="match status" value="1"/>
</dbReference>
<keyword evidence="3" id="KW-0731">Sigma factor</keyword>
<gene>
    <name evidence="7" type="ORF">HDF22_004784</name>
</gene>
<dbReference type="Gene3D" id="1.10.1740.10">
    <property type="match status" value="1"/>
</dbReference>
<evidence type="ECO:0000256" key="2">
    <source>
        <dbReference type="ARBA" id="ARBA00023015"/>
    </source>
</evidence>
<dbReference type="InterPro" id="IPR013325">
    <property type="entry name" value="RNA_pol_sigma_r2"/>
</dbReference>
<evidence type="ECO:0000256" key="3">
    <source>
        <dbReference type="ARBA" id="ARBA00023082"/>
    </source>
</evidence>
<dbReference type="InterPro" id="IPR014284">
    <property type="entry name" value="RNA_pol_sigma-70_dom"/>
</dbReference>